<reference evidence="1" key="1">
    <citation type="submission" date="2023-02" db="EMBL/GenBank/DDBJ databases">
        <title>The sequence of Aeromonas hydrophila K533.</title>
        <authorList>
            <person name="Luo X."/>
        </authorList>
    </citation>
    <scope>NUCLEOTIDE SEQUENCE</scope>
    <source>
        <strain evidence="1">K533</strain>
    </source>
</reference>
<evidence type="ECO:0000313" key="2">
    <source>
        <dbReference type="Proteomes" id="UP001214666"/>
    </source>
</evidence>
<dbReference type="EMBL" id="CP118942">
    <property type="protein sequence ID" value="WEE25364.1"/>
    <property type="molecule type" value="Genomic_DNA"/>
</dbReference>
<dbReference type="Proteomes" id="UP001214666">
    <property type="component" value="Chromosome"/>
</dbReference>
<dbReference type="AlphaFoldDB" id="A0AAX3P3U8"/>
<evidence type="ECO:0000313" key="1">
    <source>
        <dbReference type="EMBL" id="WEE25364.1"/>
    </source>
</evidence>
<accession>A0AAX3P3U8</accession>
<gene>
    <name evidence="1" type="ORF">PY771_17175</name>
</gene>
<proteinExistence type="predicted"/>
<protein>
    <submittedName>
        <fullName evidence="1">Uncharacterized protein</fullName>
    </submittedName>
</protein>
<name>A0AAX3P3U8_AERHY</name>
<organism evidence="1 2">
    <name type="scientific">Aeromonas hydrophila</name>
    <dbReference type="NCBI Taxonomy" id="644"/>
    <lineage>
        <taxon>Bacteria</taxon>
        <taxon>Pseudomonadati</taxon>
        <taxon>Pseudomonadota</taxon>
        <taxon>Gammaproteobacteria</taxon>
        <taxon>Aeromonadales</taxon>
        <taxon>Aeromonadaceae</taxon>
        <taxon>Aeromonas</taxon>
    </lineage>
</organism>
<sequence length="97" mass="10680">MTDINRNQGSVNYAQRQAQSIHWLVTLNNISEQVTQIGYEVASARREIAATLAEYPAPAGLPALPKAVEVKVPREWLFLRKLHALRVIGARSAGGCK</sequence>
<dbReference type="RefSeq" id="WP_264098713.1">
    <property type="nucleotide sequence ID" value="NZ_CP118942.1"/>
</dbReference>